<dbReference type="Proteomes" id="UP001321473">
    <property type="component" value="Unassembled WGS sequence"/>
</dbReference>
<evidence type="ECO:0000313" key="7">
    <source>
        <dbReference type="EMBL" id="KAK8765456.1"/>
    </source>
</evidence>
<comment type="similarity">
    <text evidence="5">Belongs to the SPT3 family.</text>
</comment>
<dbReference type="GO" id="GO:0003713">
    <property type="term" value="F:transcription coactivator activity"/>
    <property type="evidence" value="ECO:0007669"/>
    <property type="project" value="TreeGrafter"/>
</dbReference>
<dbReference type="GO" id="GO:0046982">
    <property type="term" value="F:protein heterodimerization activity"/>
    <property type="evidence" value="ECO:0007669"/>
    <property type="project" value="InterPro"/>
</dbReference>
<accession>A0AAQ4DSL6</accession>
<evidence type="ECO:0000256" key="5">
    <source>
        <dbReference type="ARBA" id="ARBA00061274"/>
    </source>
</evidence>
<keyword evidence="4" id="KW-0539">Nucleus</keyword>
<dbReference type="PANTHER" id="PTHR11380:SF16">
    <property type="entry name" value="TRANSCRIPTION INITIATION PROTEIN SPT3 HOMOLOG"/>
    <property type="match status" value="1"/>
</dbReference>
<evidence type="ECO:0000256" key="2">
    <source>
        <dbReference type="ARBA" id="ARBA00023015"/>
    </source>
</evidence>
<dbReference type="CDD" id="cd07978">
    <property type="entry name" value="HFD_TAF13"/>
    <property type="match status" value="1"/>
</dbReference>
<evidence type="ECO:0000313" key="8">
    <source>
        <dbReference type="Proteomes" id="UP001321473"/>
    </source>
</evidence>
<sequence length="377" mass="42226">MVMHGFGDSRYPFLESAKLVEDIVSQQMKLLYYRAAEAATLRGAKAIGIEDILFLMRKDKVKLGRLVHYLEMKCLKGCLYSQLPTEENEEVPSAPLSTDSDEKSSSFPPFKRIKICRDFISFIDQTGELSDVFSNSRRDEVQFERQARADAFTKTMDQAQYVEYCNARASSFCRRNKVGRFREWLLKDIDSDVKPAPSVLDVFSYLAYETVATIVDLSLLVKKEATHNPSDPLSYSMPTLVGNPEYPSCRLFGIKENPRSVTEEATPSTSMAGSSGTRPLLPSDGIKPEEIKEAMRRFTTQQGPMSCFSKSQIQVSRSHGLHLEDAAQAVAPPAWPDDGSVGHAASLGDIRPERWRQFCCAIFVGQRLIPNEAICCC</sequence>
<reference evidence="7 8" key="1">
    <citation type="journal article" date="2023" name="Arcadia Sci">
        <title>De novo assembly of a long-read Amblyomma americanum tick genome.</title>
        <authorList>
            <person name="Chou S."/>
            <person name="Poskanzer K.E."/>
            <person name="Rollins M."/>
            <person name="Thuy-Boun P.S."/>
        </authorList>
    </citation>
    <scope>NUCLEOTIDE SEQUENCE [LARGE SCALE GENOMIC DNA]</scope>
    <source>
        <strain evidence="7">F_SG_1</strain>
        <tissue evidence="7">Salivary glands</tissue>
    </source>
</reference>
<gene>
    <name evidence="7" type="ORF">V5799_031938</name>
</gene>
<evidence type="ECO:0000256" key="4">
    <source>
        <dbReference type="ARBA" id="ARBA00023242"/>
    </source>
</evidence>
<protein>
    <recommendedName>
        <fullName evidence="9">Transcription initiation protein spt3</fullName>
    </recommendedName>
</protein>
<organism evidence="7 8">
    <name type="scientific">Amblyomma americanum</name>
    <name type="common">Lone star tick</name>
    <dbReference type="NCBI Taxonomy" id="6943"/>
    <lineage>
        <taxon>Eukaryota</taxon>
        <taxon>Metazoa</taxon>
        <taxon>Ecdysozoa</taxon>
        <taxon>Arthropoda</taxon>
        <taxon>Chelicerata</taxon>
        <taxon>Arachnida</taxon>
        <taxon>Acari</taxon>
        <taxon>Parasitiformes</taxon>
        <taxon>Ixodida</taxon>
        <taxon>Ixodoidea</taxon>
        <taxon>Ixodidae</taxon>
        <taxon>Amblyomminae</taxon>
        <taxon>Amblyomma</taxon>
    </lineage>
</organism>
<name>A0AAQ4DSL6_AMBAM</name>
<comment type="caution">
    <text evidence="7">The sequence shown here is derived from an EMBL/GenBank/DDBJ whole genome shotgun (WGS) entry which is preliminary data.</text>
</comment>
<dbReference type="Gene3D" id="1.10.20.10">
    <property type="entry name" value="Histone, subunit A"/>
    <property type="match status" value="1"/>
</dbReference>
<evidence type="ECO:0008006" key="9">
    <source>
        <dbReference type="Google" id="ProtNLM"/>
    </source>
</evidence>
<feature type="region of interest" description="Disordered" evidence="6">
    <location>
        <begin position="259"/>
        <end position="283"/>
    </location>
</feature>
<evidence type="ECO:0000256" key="1">
    <source>
        <dbReference type="ARBA" id="ARBA00004123"/>
    </source>
</evidence>
<evidence type="ECO:0000256" key="3">
    <source>
        <dbReference type="ARBA" id="ARBA00023163"/>
    </source>
</evidence>
<dbReference type="InterPro" id="IPR009072">
    <property type="entry name" value="Histone-fold"/>
</dbReference>
<dbReference type="GO" id="GO:0006366">
    <property type="term" value="P:transcription by RNA polymerase II"/>
    <property type="evidence" value="ECO:0007669"/>
    <property type="project" value="InterPro"/>
</dbReference>
<evidence type="ECO:0000256" key="6">
    <source>
        <dbReference type="SAM" id="MobiDB-lite"/>
    </source>
</evidence>
<dbReference type="InterPro" id="IPR003195">
    <property type="entry name" value="TFIID_TAF13"/>
</dbReference>
<dbReference type="PANTHER" id="PTHR11380">
    <property type="entry name" value="TRANSCRIPTION INITIATION FACTOR TFIID/SUPT3-RELATED"/>
    <property type="match status" value="1"/>
</dbReference>
<feature type="compositionally biased region" description="Polar residues" evidence="6">
    <location>
        <begin position="263"/>
        <end position="277"/>
    </location>
</feature>
<proteinExistence type="inferred from homology"/>
<keyword evidence="2" id="KW-0805">Transcription regulation</keyword>
<dbReference type="GO" id="GO:0005634">
    <property type="term" value="C:nucleus"/>
    <property type="evidence" value="ECO:0007669"/>
    <property type="project" value="UniProtKB-SubCell"/>
</dbReference>
<dbReference type="EMBL" id="JARKHS020027337">
    <property type="protein sequence ID" value="KAK8765456.1"/>
    <property type="molecule type" value="Genomic_DNA"/>
</dbReference>
<dbReference type="AlphaFoldDB" id="A0AAQ4DSL6"/>
<dbReference type="Pfam" id="PF02269">
    <property type="entry name" value="TFIID-18kDa"/>
    <property type="match status" value="1"/>
</dbReference>
<comment type="subcellular location">
    <subcellularLocation>
        <location evidence="1">Nucleus</location>
    </subcellularLocation>
</comment>
<keyword evidence="8" id="KW-1185">Reference proteome</keyword>
<keyword evidence="3" id="KW-0804">Transcription</keyword>